<protein>
    <submittedName>
        <fullName evidence="8">RNA polymerase sigma-70 factor (Sigma-E family)</fullName>
    </submittedName>
</protein>
<dbReference type="SUPFAM" id="SSF88659">
    <property type="entry name" value="Sigma3 and sigma4 domains of RNA polymerase sigma factors"/>
    <property type="match status" value="1"/>
</dbReference>
<evidence type="ECO:0000256" key="2">
    <source>
        <dbReference type="ARBA" id="ARBA00023015"/>
    </source>
</evidence>
<keyword evidence="5" id="KW-0804">Transcription</keyword>
<organism evidence="8 9">
    <name type="scientific">Kutzneria viridogrisea</name>
    <dbReference type="NCBI Taxonomy" id="47990"/>
    <lineage>
        <taxon>Bacteria</taxon>
        <taxon>Bacillati</taxon>
        <taxon>Actinomycetota</taxon>
        <taxon>Actinomycetes</taxon>
        <taxon>Pseudonocardiales</taxon>
        <taxon>Pseudonocardiaceae</taxon>
        <taxon>Kutzneria</taxon>
    </lineage>
</organism>
<comment type="similarity">
    <text evidence="1">Belongs to the sigma-70 factor family. ECF subfamily.</text>
</comment>
<dbReference type="CDD" id="cd06171">
    <property type="entry name" value="Sigma70_r4"/>
    <property type="match status" value="1"/>
</dbReference>
<dbReference type="Gene3D" id="1.10.1740.10">
    <property type="match status" value="1"/>
</dbReference>
<dbReference type="NCBIfam" id="TIGR02983">
    <property type="entry name" value="SigE-fam_strep"/>
    <property type="match status" value="1"/>
</dbReference>
<evidence type="ECO:0000313" key="9">
    <source>
        <dbReference type="Proteomes" id="UP000517916"/>
    </source>
</evidence>
<dbReference type="PANTHER" id="PTHR43133:SF50">
    <property type="entry name" value="ECF RNA POLYMERASE SIGMA FACTOR SIGM"/>
    <property type="match status" value="1"/>
</dbReference>
<reference evidence="8 9" key="1">
    <citation type="submission" date="2020-08" db="EMBL/GenBank/DDBJ databases">
        <title>Genomic Encyclopedia of Archaeal and Bacterial Type Strains, Phase II (KMG-II): from individual species to whole genera.</title>
        <authorList>
            <person name="Goeker M."/>
        </authorList>
    </citation>
    <scope>NUCLEOTIDE SEQUENCE [LARGE SCALE GENOMIC DNA]</scope>
    <source>
        <strain evidence="8 9">DSM 43850</strain>
    </source>
</reference>
<dbReference type="InterPro" id="IPR007627">
    <property type="entry name" value="RNA_pol_sigma70_r2"/>
</dbReference>
<keyword evidence="9" id="KW-1185">Reference proteome</keyword>
<dbReference type="InterPro" id="IPR013325">
    <property type="entry name" value="RNA_pol_sigma_r2"/>
</dbReference>
<evidence type="ECO:0000256" key="1">
    <source>
        <dbReference type="ARBA" id="ARBA00010641"/>
    </source>
</evidence>
<evidence type="ECO:0000256" key="5">
    <source>
        <dbReference type="ARBA" id="ARBA00023163"/>
    </source>
</evidence>
<name>A0ABR6B9P5_9PSEU</name>
<keyword evidence="2" id="KW-0805">Transcription regulation</keyword>
<keyword evidence="3" id="KW-0731">Sigma factor</keyword>
<dbReference type="PANTHER" id="PTHR43133">
    <property type="entry name" value="RNA POLYMERASE ECF-TYPE SIGMA FACTO"/>
    <property type="match status" value="1"/>
</dbReference>
<evidence type="ECO:0000256" key="4">
    <source>
        <dbReference type="ARBA" id="ARBA00023125"/>
    </source>
</evidence>
<evidence type="ECO:0000259" key="6">
    <source>
        <dbReference type="Pfam" id="PF04542"/>
    </source>
</evidence>
<dbReference type="InterPro" id="IPR013249">
    <property type="entry name" value="RNA_pol_sigma70_r4_t2"/>
</dbReference>
<evidence type="ECO:0000259" key="7">
    <source>
        <dbReference type="Pfam" id="PF08281"/>
    </source>
</evidence>
<feature type="domain" description="RNA polymerase sigma-70 region 2" evidence="6">
    <location>
        <begin position="12"/>
        <end position="76"/>
    </location>
</feature>
<dbReference type="Pfam" id="PF04542">
    <property type="entry name" value="Sigma70_r2"/>
    <property type="match status" value="1"/>
</dbReference>
<keyword evidence="4" id="KW-0238">DNA-binding</keyword>
<dbReference type="Proteomes" id="UP000517916">
    <property type="component" value="Unassembled WGS sequence"/>
</dbReference>
<evidence type="ECO:0000256" key="3">
    <source>
        <dbReference type="ARBA" id="ARBA00023082"/>
    </source>
</evidence>
<dbReference type="EMBL" id="JACJID010000001">
    <property type="protein sequence ID" value="MBA8923584.1"/>
    <property type="molecule type" value="Genomic_DNA"/>
</dbReference>
<comment type="caution">
    <text evidence="8">The sequence shown here is derived from an EMBL/GenBank/DDBJ whole genome shotgun (WGS) entry which is preliminary data.</text>
</comment>
<dbReference type="RefSeq" id="WP_025358812.1">
    <property type="nucleotide sequence ID" value="NZ_BAAABQ010000041.1"/>
</dbReference>
<dbReference type="InterPro" id="IPR014325">
    <property type="entry name" value="RNA_pol_sigma-E_actinobac"/>
</dbReference>
<dbReference type="InterPro" id="IPR013324">
    <property type="entry name" value="RNA_pol_sigma_r3/r4-like"/>
</dbReference>
<dbReference type="InterPro" id="IPR014284">
    <property type="entry name" value="RNA_pol_sigma-70_dom"/>
</dbReference>
<evidence type="ECO:0000313" key="8">
    <source>
        <dbReference type="EMBL" id="MBA8923584.1"/>
    </source>
</evidence>
<dbReference type="SUPFAM" id="SSF88946">
    <property type="entry name" value="Sigma2 domain of RNA polymerase sigma factors"/>
    <property type="match status" value="1"/>
</dbReference>
<dbReference type="NCBIfam" id="TIGR02937">
    <property type="entry name" value="sigma70-ECF"/>
    <property type="match status" value="1"/>
</dbReference>
<dbReference type="InterPro" id="IPR039425">
    <property type="entry name" value="RNA_pol_sigma-70-like"/>
</dbReference>
<gene>
    <name evidence="8" type="ORF">BC739_000781</name>
</gene>
<feature type="domain" description="RNA polymerase sigma factor 70 region 4 type 2" evidence="7">
    <location>
        <begin position="99"/>
        <end position="150"/>
    </location>
</feature>
<dbReference type="InterPro" id="IPR036388">
    <property type="entry name" value="WH-like_DNA-bd_sf"/>
</dbReference>
<sequence>MVDRQAFTQLARERAPAWRRLAFLMCGDWSRAEDIVQVALVRLFQQWHRIDPEGVEAYTHKIISRLAVDEARRAYRTAEVQIPPPDLAGAPMTTEDTLDVRAALRRVPPRQRAVLVLRFYSDLTVAQTAKALGVSEGTVKSQALRGLQALRSLLTVDEVGHVSKLEAR</sequence>
<proteinExistence type="inferred from homology"/>
<dbReference type="Gene3D" id="1.10.10.10">
    <property type="entry name" value="Winged helix-like DNA-binding domain superfamily/Winged helix DNA-binding domain"/>
    <property type="match status" value="1"/>
</dbReference>
<accession>A0ABR6B9P5</accession>
<dbReference type="Pfam" id="PF08281">
    <property type="entry name" value="Sigma70_r4_2"/>
    <property type="match status" value="1"/>
</dbReference>